<evidence type="ECO:0000313" key="2">
    <source>
        <dbReference type="EMBL" id="MDY7227125.1"/>
    </source>
</evidence>
<dbReference type="EMBL" id="JAXIVS010000003">
    <property type="protein sequence ID" value="MDY7227125.1"/>
    <property type="molecule type" value="Genomic_DNA"/>
</dbReference>
<dbReference type="CDD" id="cd12109">
    <property type="entry name" value="Hr_FBXL5"/>
    <property type="match status" value="1"/>
</dbReference>
<evidence type="ECO:0008006" key="4">
    <source>
        <dbReference type="Google" id="ProtNLM"/>
    </source>
</evidence>
<keyword evidence="1" id="KW-0175">Coiled coil</keyword>
<reference evidence="2 3" key="1">
    <citation type="submission" date="2023-12" db="EMBL/GenBank/DDBJ databases">
        <title>the genome sequence of Hyalangium sp. s54d21.</title>
        <authorList>
            <person name="Zhang X."/>
        </authorList>
    </citation>
    <scope>NUCLEOTIDE SEQUENCE [LARGE SCALE GENOMIC DNA]</scope>
    <source>
        <strain evidence="3">s54d21</strain>
    </source>
</reference>
<gene>
    <name evidence="2" type="ORF">SYV04_12015</name>
</gene>
<proteinExistence type="predicted"/>
<sequence length="231" mass="25927">MSAKNEPSNQAPRYDLYGPVHKGLRREFCSLLARMSSVSFGDDAQVQEIVRDVRFVMDLCAHHLKHENNHFHVALEERSKGASAKKAQEHVEHEKEIAELRELAGQLEKAAGPARHEIGRKLYLVYSRFVGENLVHMAEEELQIQPQFHEKYSDPELMAIEGKLLGSIAPDVMMAFMRGMIPAMNRDERAGMLGGMKQGAPPEAFNAVLQVAAKPSLSEADWKDLTQRLGI</sequence>
<keyword evidence="3" id="KW-1185">Reference proteome</keyword>
<dbReference type="Proteomes" id="UP001291309">
    <property type="component" value="Unassembled WGS sequence"/>
</dbReference>
<comment type="caution">
    <text evidence="2">The sequence shown here is derived from an EMBL/GenBank/DDBJ whole genome shotgun (WGS) entry which is preliminary data.</text>
</comment>
<dbReference type="InterPro" id="IPR045808">
    <property type="entry name" value="Hr_FBXL5"/>
</dbReference>
<evidence type="ECO:0000256" key="1">
    <source>
        <dbReference type="SAM" id="Coils"/>
    </source>
</evidence>
<organism evidence="2 3">
    <name type="scientific">Hyalangium rubrum</name>
    <dbReference type="NCBI Taxonomy" id="3103134"/>
    <lineage>
        <taxon>Bacteria</taxon>
        <taxon>Pseudomonadati</taxon>
        <taxon>Myxococcota</taxon>
        <taxon>Myxococcia</taxon>
        <taxon>Myxococcales</taxon>
        <taxon>Cystobacterineae</taxon>
        <taxon>Archangiaceae</taxon>
        <taxon>Hyalangium</taxon>
    </lineage>
</organism>
<accession>A0ABU5H4W4</accession>
<name>A0ABU5H4W4_9BACT</name>
<evidence type="ECO:0000313" key="3">
    <source>
        <dbReference type="Proteomes" id="UP001291309"/>
    </source>
</evidence>
<feature type="coiled-coil region" evidence="1">
    <location>
        <begin position="83"/>
        <end position="110"/>
    </location>
</feature>
<dbReference type="Gene3D" id="1.20.120.520">
    <property type="entry name" value="nmb1532 protein domain like"/>
    <property type="match status" value="1"/>
</dbReference>
<dbReference type="RefSeq" id="WP_321545840.1">
    <property type="nucleotide sequence ID" value="NZ_JAXIVS010000003.1"/>
</dbReference>
<protein>
    <recommendedName>
        <fullName evidence="4">Hemerythrin-like domain-containing protein</fullName>
    </recommendedName>
</protein>